<reference evidence="1 2" key="1">
    <citation type="submission" date="2021-03" db="EMBL/GenBank/DDBJ databases">
        <title>Genomic Encyclopedia of Type Strains, Phase IV (KMG-IV): sequencing the most valuable type-strain genomes for metagenomic binning, comparative biology and taxonomic classification.</title>
        <authorList>
            <person name="Goeker M."/>
        </authorList>
    </citation>
    <scope>NUCLEOTIDE SEQUENCE [LARGE SCALE GENOMIC DNA]</scope>
    <source>
        <strain evidence="1 2">DSM 26048</strain>
    </source>
</reference>
<dbReference type="Pfam" id="PF05721">
    <property type="entry name" value="PhyH"/>
    <property type="match status" value="1"/>
</dbReference>
<dbReference type="Proteomes" id="UP001519287">
    <property type="component" value="Unassembled WGS sequence"/>
</dbReference>
<comment type="caution">
    <text evidence="1">The sequence shown here is derived from an EMBL/GenBank/DDBJ whole genome shotgun (WGS) entry which is preliminary data.</text>
</comment>
<dbReference type="SUPFAM" id="SSF51197">
    <property type="entry name" value="Clavaminate synthase-like"/>
    <property type="match status" value="1"/>
</dbReference>
<organism evidence="1 2">
    <name type="scientific">Paenibacillus eucommiae</name>
    <dbReference type="NCBI Taxonomy" id="1355755"/>
    <lineage>
        <taxon>Bacteria</taxon>
        <taxon>Bacillati</taxon>
        <taxon>Bacillota</taxon>
        <taxon>Bacilli</taxon>
        <taxon>Bacillales</taxon>
        <taxon>Paenibacillaceae</taxon>
        <taxon>Paenibacillus</taxon>
    </lineage>
</organism>
<keyword evidence="1" id="KW-0223">Dioxygenase</keyword>
<protein>
    <submittedName>
        <fullName evidence="1">Ectoine hydroxylase-related dioxygenase (Phytanoyl-CoA dioxygenase family)</fullName>
    </submittedName>
</protein>
<dbReference type="RefSeq" id="WP_209978553.1">
    <property type="nucleotide sequence ID" value="NZ_JAGGLB010000047.1"/>
</dbReference>
<keyword evidence="2" id="KW-1185">Reference proteome</keyword>
<dbReference type="GO" id="GO:0051213">
    <property type="term" value="F:dioxygenase activity"/>
    <property type="evidence" value="ECO:0007669"/>
    <property type="project" value="UniProtKB-KW"/>
</dbReference>
<dbReference type="InterPro" id="IPR008775">
    <property type="entry name" value="Phytyl_CoA_dOase-like"/>
</dbReference>
<keyword evidence="1" id="KW-0560">Oxidoreductase</keyword>
<dbReference type="EMBL" id="JAGGLB010000047">
    <property type="protein sequence ID" value="MBP1996280.1"/>
    <property type="molecule type" value="Genomic_DNA"/>
</dbReference>
<evidence type="ECO:0000313" key="2">
    <source>
        <dbReference type="Proteomes" id="UP001519287"/>
    </source>
</evidence>
<name>A0ABS4JAL0_9BACL</name>
<accession>A0ABS4JAL0</accession>
<sequence length="156" mass="18127">MMSAHRHGHLTKAGTGNVEWHKDNYWFNEKIRNHHPWSVIIFYYTQDVTEDMGPSAIIPGTHNYYDLPGNESELMLKVTGKAGTMALIAYDLWHTATANLSAIDRYMLRFQFFRLEVPKTPTWKNKSNHFVSTPAIHQVNEHRLIWNMNGIDCRGI</sequence>
<gene>
    <name evidence="1" type="ORF">J2Z66_007926</name>
</gene>
<dbReference type="Gene3D" id="2.60.120.620">
    <property type="entry name" value="q2cbj1_9rhob like domain"/>
    <property type="match status" value="1"/>
</dbReference>
<evidence type="ECO:0000313" key="1">
    <source>
        <dbReference type="EMBL" id="MBP1996280.1"/>
    </source>
</evidence>
<proteinExistence type="predicted"/>